<dbReference type="Gene3D" id="3.50.50.60">
    <property type="entry name" value="FAD/NAD(P)-binding domain"/>
    <property type="match status" value="1"/>
</dbReference>
<name>A0A6M4IMA4_9BACT</name>
<dbReference type="Pfam" id="PF12831">
    <property type="entry name" value="FAD_oxidored"/>
    <property type="match status" value="1"/>
</dbReference>
<dbReference type="KEGG" id="ggr:HKW67_09775"/>
<accession>A0A6M4IMA4</accession>
<evidence type="ECO:0000313" key="2">
    <source>
        <dbReference type="Proteomes" id="UP000500938"/>
    </source>
</evidence>
<evidence type="ECO:0000313" key="1">
    <source>
        <dbReference type="EMBL" id="QJR35780.1"/>
    </source>
</evidence>
<dbReference type="SUPFAM" id="SSF51905">
    <property type="entry name" value="FAD/NAD(P)-binding domain"/>
    <property type="match status" value="1"/>
</dbReference>
<dbReference type="InterPro" id="IPR006311">
    <property type="entry name" value="TAT_signal"/>
</dbReference>
<dbReference type="PANTHER" id="PTHR42716">
    <property type="entry name" value="L-ASPARTATE OXIDASE"/>
    <property type="match status" value="1"/>
</dbReference>
<gene>
    <name evidence="1" type="ORF">HKW67_09775</name>
</gene>
<protein>
    <submittedName>
        <fullName evidence="1">FAD-dependent oxidoreductase</fullName>
    </submittedName>
</protein>
<dbReference type="Proteomes" id="UP000500938">
    <property type="component" value="Chromosome"/>
</dbReference>
<dbReference type="PANTHER" id="PTHR42716:SF1">
    <property type="entry name" value="SLL0471 PROTEIN"/>
    <property type="match status" value="1"/>
</dbReference>
<keyword evidence="2" id="KW-1185">Reference proteome</keyword>
<dbReference type="InterPro" id="IPR005288">
    <property type="entry name" value="NadB"/>
</dbReference>
<dbReference type="GO" id="GO:0009435">
    <property type="term" value="P:NAD+ biosynthetic process"/>
    <property type="evidence" value="ECO:0007669"/>
    <property type="project" value="InterPro"/>
</dbReference>
<proteinExistence type="predicted"/>
<reference evidence="1 2" key="1">
    <citation type="submission" date="2020-05" db="EMBL/GenBank/DDBJ databases">
        <title>Complete genome sequence of Gemmatimonas greenlandica TET16.</title>
        <authorList>
            <person name="Zeng Y."/>
        </authorList>
    </citation>
    <scope>NUCLEOTIDE SEQUENCE [LARGE SCALE GENOMIC DNA]</scope>
    <source>
        <strain evidence="1 2">TET16</strain>
    </source>
</reference>
<dbReference type="RefSeq" id="WP_171225210.1">
    <property type="nucleotide sequence ID" value="NZ_CP053085.1"/>
</dbReference>
<dbReference type="InterPro" id="IPR036188">
    <property type="entry name" value="FAD/NAD-bd_sf"/>
</dbReference>
<dbReference type="PROSITE" id="PS51318">
    <property type="entry name" value="TAT"/>
    <property type="match status" value="1"/>
</dbReference>
<organism evidence="1 2">
    <name type="scientific">Gemmatimonas groenlandica</name>
    <dbReference type="NCBI Taxonomy" id="2732249"/>
    <lineage>
        <taxon>Bacteria</taxon>
        <taxon>Pseudomonadati</taxon>
        <taxon>Gemmatimonadota</taxon>
        <taxon>Gemmatimonadia</taxon>
        <taxon>Gemmatimonadales</taxon>
        <taxon>Gemmatimonadaceae</taxon>
        <taxon>Gemmatimonas</taxon>
    </lineage>
</organism>
<sequence>MTLHRKSTDDVGRRDFLKRLAVSAPIVWAAPGCLAVRAHRSRTDADELVADELVADLVIIGGGLGGCSAALAAAKRGLRVIMTEETDWIGGQLTQQAVPPDENAWIETIGGTRSYLALRTGMRDYYRTQTPLTARAKANPRLNPGNCWVSRIGCEPRVALAVLEAMLAPYVASGHVRILRLHAAVAADVDRDRVQAVRVRQRETGRDIVLRAPYFADATELGDLLPLTRTEYVTGAESTAQTGEPHAKRAAESENVQAFTMCFALEHRSGEHHVIDRPSDYAFWRDLAIPAADGVTYRLLSFDEPANKRIGFDPERRTGYWSYRRVIDRDLFTPKPSDDARYRHDVSIVNWGQNDYSFGSLIDVSTSTAQQHITRAKAQSLSLLYWLQTEAARPDGGAGWPGLRLRPDVLGTDDGFAKYPYIRESRRIAAEFTVCEQHVTTESRPNATRAADFPDSVGIGHYSMDLHRTTRGDYGRYGATYPFQIPLGALLPTRMENLLPACKNLGVTHLTNGCYRLHPIEWNIGESVGSLVAFCLARRCVPRAVRQQTPLLQDFQRELERDGVPLQWPRELPR</sequence>
<dbReference type="EMBL" id="CP053085">
    <property type="protein sequence ID" value="QJR35780.1"/>
    <property type="molecule type" value="Genomic_DNA"/>
</dbReference>
<dbReference type="GO" id="GO:0008734">
    <property type="term" value="F:L-aspartate oxidase activity"/>
    <property type="evidence" value="ECO:0007669"/>
    <property type="project" value="InterPro"/>
</dbReference>
<dbReference type="AlphaFoldDB" id="A0A6M4IMA4"/>